<feature type="region of interest" description="Disordered" evidence="1">
    <location>
        <begin position="1"/>
        <end position="30"/>
    </location>
</feature>
<evidence type="ECO:0000313" key="3">
    <source>
        <dbReference type="Proteomes" id="UP000593577"/>
    </source>
</evidence>
<dbReference type="Proteomes" id="UP000593577">
    <property type="component" value="Unassembled WGS sequence"/>
</dbReference>
<keyword evidence="3" id="KW-1185">Reference proteome</keyword>
<dbReference type="AlphaFoldDB" id="A0A7J8YRK9"/>
<proteinExistence type="predicted"/>
<gene>
    <name evidence="2" type="ORF">Goari_027057</name>
</gene>
<sequence>MSMVVNSNGDESDDRREKKEILQCMDLRDP</sequence>
<protein>
    <submittedName>
        <fullName evidence="2">Uncharacterized protein</fullName>
    </submittedName>
</protein>
<organism evidence="2 3">
    <name type="scientific">Gossypium aridum</name>
    <name type="common">American cotton</name>
    <name type="synonym">Erioxylum aridum</name>
    <dbReference type="NCBI Taxonomy" id="34290"/>
    <lineage>
        <taxon>Eukaryota</taxon>
        <taxon>Viridiplantae</taxon>
        <taxon>Streptophyta</taxon>
        <taxon>Embryophyta</taxon>
        <taxon>Tracheophyta</taxon>
        <taxon>Spermatophyta</taxon>
        <taxon>Magnoliopsida</taxon>
        <taxon>eudicotyledons</taxon>
        <taxon>Gunneridae</taxon>
        <taxon>Pentapetalae</taxon>
        <taxon>rosids</taxon>
        <taxon>malvids</taxon>
        <taxon>Malvales</taxon>
        <taxon>Malvaceae</taxon>
        <taxon>Malvoideae</taxon>
        <taxon>Gossypium</taxon>
    </lineage>
</organism>
<feature type="compositionally biased region" description="Basic and acidic residues" evidence="1">
    <location>
        <begin position="13"/>
        <end position="30"/>
    </location>
</feature>
<comment type="caution">
    <text evidence="2">The sequence shown here is derived from an EMBL/GenBank/DDBJ whole genome shotgun (WGS) entry which is preliminary data.</text>
</comment>
<evidence type="ECO:0000256" key="1">
    <source>
        <dbReference type="SAM" id="MobiDB-lite"/>
    </source>
</evidence>
<name>A0A7J8YRK9_GOSAI</name>
<dbReference type="EMBL" id="JABFAA010346162">
    <property type="protein sequence ID" value="MBA0701992.1"/>
    <property type="molecule type" value="Genomic_DNA"/>
</dbReference>
<reference evidence="2 3" key="1">
    <citation type="journal article" date="2019" name="Genome Biol. Evol.">
        <title>Insights into the evolution of the New World diploid cottons (Gossypium, subgenus Houzingenia) based on genome sequencing.</title>
        <authorList>
            <person name="Grover C.E."/>
            <person name="Arick M.A. 2nd"/>
            <person name="Thrash A."/>
            <person name="Conover J.L."/>
            <person name="Sanders W.S."/>
            <person name="Peterson D.G."/>
            <person name="Frelichowski J.E."/>
            <person name="Scheffler J.A."/>
            <person name="Scheffler B.E."/>
            <person name="Wendel J.F."/>
        </authorList>
    </citation>
    <scope>NUCLEOTIDE SEQUENCE [LARGE SCALE GENOMIC DNA]</scope>
    <source>
        <strain evidence="2">185</strain>
        <tissue evidence="2">Leaf</tissue>
    </source>
</reference>
<evidence type="ECO:0000313" key="2">
    <source>
        <dbReference type="EMBL" id="MBA0701992.1"/>
    </source>
</evidence>
<accession>A0A7J8YRK9</accession>